<feature type="chain" id="PRO_5035935511" evidence="4">
    <location>
        <begin position="17"/>
        <end position="1916"/>
    </location>
</feature>
<dbReference type="EMBL" id="CAJJDP010000126">
    <property type="protein sequence ID" value="CAD8202273.1"/>
    <property type="molecule type" value="Genomic_DNA"/>
</dbReference>
<sequence length="1916" mass="213268">MLKSLFLLVVLGCSLGKHTDHILAELEEVNYKIVIKVIDFSAYALSGVIINVKNGNSNIGEKNLMTDSSGTVTLIGKFAKQHSYQIIAVASTTFNNIQASAQINGVTDQTGLIVFNGKVQFTQSDVYVKDEFQRGLIFIKTLSNSKPLPGVFIQFTAIYLDDAKLTKEVNFIATTNEKGEENVRFLLPTTGGSFTILYTASKLEYWNTQQLDRNSQNFVLWPEQKYELSVNIDLQPGQFQYLLTALIQDQNQKPLQGAKIQVTGTNLGSNQQLIENNLISGPDGKIAITYNLKATPKLHLKEVATKDQYLSQNSEFDQDFNLNIKKDQFTRDLIIKLQEASDLQISGIITDSSKIVSFVQGAEIVLTITNVIEPIKVITDAEGKFNVHVLVPSTQNLDIKATVKAKEFIDQVITPKQINIPSKQPYQLKLDVVLDRKVNEITIKDQLVDPSGKPVQNASIKIIESIPAMNDKSLYNKEIIGNSDGTFEYKFACYENQKFIATFIFKVQEFVPITYKTPQLECKNQDLIKTQITLSKSTSLLTIKGQVLDVDQKPMKGLQLSFKSDPSLTIANPNLITDANGYWQIDNLTVIPQNNYKFTIEYINDNKKLTQVSSNYIPSMDKQQTYTFPVIGYQRFVKVKLTGKITPSDGKAAVPIPLLITCDSKGRDGNPISVDTTTKEDGSYSVELETLAGSDKPLQCVVQNAPVKLSGQPGQSGSQGQTGQTGQSGQSGQSGSTNTVSSVQPIKINVEVKAPSWSSSTNIPVTYNTVDITIKGIVSDKTKAMTALENTDVILIITPQDVYVQSKHLLEQYLFYKRHNQNAQTQSKLSTKTGKDGSYSFSFKAVQAFTLKFLIQASNPLFQTENKLIEEKCLQSITLTENLELDRITMVTKLHSTLSNSDKKPIPNAIIKLTSSEPLMKDSKYYNIATNDDDKGSFFINFECYKDIEYIVSFQIDIPQYEEQKVKSSKFKCDQPQIELNPITLTLQKIEIKAILAGKVIDPHGKPVANLPLTITTEPVSETLTTKTQSDGTWTATVHKLFPITEYKANISYQDINKQNQKIEQKFQVQSDNQKVSVQDINYIDLVDAKIKGKIDLEKGSLSQPVTLNLNCQGFQDSKGPINKDFTTDKNGNVDITFQVLAKHDDKIICLIKPKDVIQDNGYKVELIPPNFEVNGFTIKSKFLATLFTINGKLIDETKIEEKLIGIQMSFNLKQQDPLTNQQIKIKSSNDGTFIFSFELLRGINYDGTITADGQPQFQIANNNIQLIGKEEKQSMTLDITLKRVIVDCTISGSLIDSKNKAVENAKVEILSSIPQMQNAQFYNKFSQANKGEFSIPFQCYNQVFTTLKLDMVSDAFPKSPLAPQVFTCGEKDVKLKPIQIITKTAQITFSGVLTDKSGITMNVQGADIEVVLNPSDPLASNLKTKSDQNGKYSLTFNAVFDQSYQAVIQITHSDFTPFKSPSIAISTNKDQTVTQDAALDRIILKATVSSTLTDPQGKPSPVSTLTVESLQPVVKGTEKNKITGKTDANGKFNLDIPCYKNTEGSFILDVSADKYIDTKTDKISFQCNGPQIQVPPIKVKQELTPVNTKLTVGGEIIDPKGKGKPGISIKLISDPVTKEYEAKTGSDGKWQLLDDQLQFGVKYQLTEQFSDVTGQIHKITLPFQTNDEKSQLIFPKQFYDDYLPFQVDGELTSEGGIAPSNIPVSMQCDGFGQDNRPIDIRTNTDNAGKYQIKWDMLMNSNSKVQCLVITQETAKFKQTSHKFYITPDSGTVKISTQAEVTPGFKGQLNKYYQYSSISGVVMAEFDCDGGLVWRGLEGVNIKLKQWNGIAYNDLKTETKSDKNGLFVIKYQVLKSQIQNEMSLEFNKDNYYPASADFNIYSFDPQPDGTYQVLLSNIKMVKIGVADQCPQKKRNH</sequence>
<feature type="region of interest" description="Disordered" evidence="3">
    <location>
        <begin position="709"/>
        <end position="742"/>
    </location>
</feature>
<keyword evidence="2" id="KW-1015">Disulfide bond</keyword>
<evidence type="ECO:0000256" key="1">
    <source>
        <dbReference type="ARBA" id="ARBA00010049"/>
    </source>
</evidence>
<dbReference type="PANTHER" id="PTHR31614:SF5">
    <property type="entry name" value="ALLERGEN-LIKE PROTEIN BRSN20"/>
    <property type="match status" value="1"/>
</dbReference>
<reference evidence="5" key="1">
    <citation type="submission" date="2021-01" db="EMBL/GenBank/DDBJ databases">
        <authorList>
            <consortium name="Genoscope - CEA"/>
            <person name="William W."/>
        </authorList>
    </citation>
    <scope>NUCLEOTIDE SEQUENCE</scope>
</reference>
<dbReference type="OMA" id="YWNTQQL"/>
<comment type="caution">
    <text evidence="5">The sequence shown here is derived from an EMBL/GenBank/DDBJ whole genome shotgun (WGS) entry which is preliminary data.</text>
</comment>
<comment type="similarity">
    <text evidence="1">Belongs to the Ole e I family.</text>
</comment>
<accession>A0A8S1XMK4</accession>
<feature type="compositionally biased region" description="Low complexity" evidence="3">
    <location>
        <begin position="710"/>
        <end position="742"/>
    </location>
</feature>
<evidence type="ECO:0000313" key="6">
    <source>
        <dbReference type="Proteomes" id="UP000683925"/>
    </source>
</evidence>
<protein>
    <submittedName>
        <fullName evidence="5">Uncharacterized protein</fullName>
    </submittedName>
</protein>
<dbReference type="OrthoDB" id="296352at2759"/>
<gene>
    <name evidence="5" type="ORF">POCTA_138.1.T1260170</name>
</gene>
<proteinExistence type="inferred from homology"/>
<keyword evidence="4" id="KW-0732">Signal</keyword>
<evidence type="ECO:0000313" key="5">
    <source>
        <dbReference type="EMBL" id="CAD8202273.1"/>
    </source>
</evidence>
<organism evidence="5 6">
    <name type="scientific">Paramecium octaurelia</name>
    <dbReference type="NCBI Taxonomy" id="43137"/>
    <lineage>
        <taxon>Eukaryota</taxon>
        <taxon>Sar</taxon>
        <taxon>Alveolata</taxon>
        <taxon>Ciliophora</taxon>
        <taxon>Intramacronucleata</taxon>
        <taxon>Oligohymenophorea</taxon>
        <taxon>Peniculida</taxon>
        <taxon>Parameciidae</taxon>
        <taxon>Paramecium</taxon>
    </lineage>
</organism>
<dbReference type="Proteomes" id="UP000683925">
    <property type="component" value="Unassembled WGS sequence"/>
</dbReference>
<evidence type="ECO:0000256" key="2">
    <source>
        <dbReference type="ARBA" id="ARBA00023157"/>
    </source>
</evidence>
<evidence type="ECO:0000256" key="4">
    <source>
        <dbReference type="SAM" id="SignalP"/>
    </source>
</evidence>
<evidence type="ECO:0000256" key="3">
    <source>
        <dbReference type="SAM" id="MobiDB-lite"/>
    </source>
</evidence>
<feature type="signal peptide" evidence="4">
    <location>
        <begin position="1"/>
        <end position="16"/>
    </location>
</feature>
<name>A0A8S1XMK4_PAROT</name>
<dbReference type="InterPro" id="IPR006041">
    <property type="entry name" value="Pollen_Ole_e1_allergen"/>
</dbReference>
<dbReference type="PANTHER" id="PTHR31614">
    <property type="entry name" value="PROTEIN DOWNSTREAM OF FLC-RELATED"/>
    <property type="match status" value="1"/>
</dbReference>
<keyword evidence="6" id="KW-1185">Reference proteome</keyword>